<dbReference type="AlphaFoldDB" id="A0AAN9TD15"/>
<evidence type="ECO:0000313" key="3">
    <source>
        <dbReference type="Proteomes" id="UP001367676"/>
    </source>
</evidence>
<accession>A0AAN9TD15</accession>
<reference evidence="2 3" key="1">
    <citation type="submission" date="2024-03" db="EMBL/GenBank/DDBJ databases">
        <title>Adaptation during the transition from Ophiocordyceps entomopathogen to insect associate is accompanied by gene loss and intensified selection.</title>
        <authorList>
            <person name="Ward C.M."/>
            <person name="Onetto C.A."/>
            <person name="Borneman A.R."/>
        </authorList>
    </citation>
    <scope>NUCLEOTIDE SEQUENCE [LARGE SCALE GENOMIC DNA]</scope>
    <source>
        <strain evidence="2">AWRI1</strain>
        <tissue evidence="2">Single Adult Female</tissue>
    </source>
</reference>
<protein>
    <submittedName>
        <fullName evidence="2">Uncharacterized protein</fullName>
    </submittedName>
</protein>
<feature type="compositionally biased region" description="Acidic residues" evidence="1">
    <location>
        <begin position="58"/>
        <end position="73"/>
    </location>
</feature>
<comment type="caution">
    <text evidence="2">The sequence shown here is derived from an EMBL/GenBank/DDBJ whole genome shotgun (WGS) entry which is preliminary data.</text>
</comment>
<evidence type="ECO:0000313" key="2">
    <source>
        <dbReference type="EMBL" id="KAK7579894.1"/>
    </source>
</evidence>
<feature type="region of interest" description="Disordered" evidence="1">
    <location>
        <begin position="51"/>
        <end position="73"/>
    </location>
</feature>
<evidence type="ECO:0000256" key="1">
    <source>
        <dbReference type="SAM" id="MobiDB-lite"/>
    </source>
</evidence>
<gene>
    <name evidence="2" type="ORF">V9T40_000523</name>
</gene>
<proteinExistence type="predicted"/>
<name>A0AAN9TD15_9HEMI</name>
<sequence>MRDDSIPSPPPQSFTWRSYAAQEEVVTYQILPPTSPHTLRMRIQTILDGFFNNPSEPEQFDDDDDPIDSPSDPEVEELRQNFPFLTANDVLEIDAKMKASISSLVVLNSTTTIDNIPEFQKLQLI</sequence>
<dbReference type="Proteomes" id="UP001367676">
    <property type="component" value="Unassembled WGS sequence"/>
</dbReference>
<organism evidence="2 3">
    <name type="scientific">Parthenolecanium corni</name>
    <dbReference type="NCBI Taxonomy" id="536013"/>
    <lineage>
        <taxon>Eukaryota</taxon>
        <taxon>Metazoa</taxon>
        <taxon>Ecdysozoa</taxon>
        <taxon>Arthropoda</taxon>
        <taxon>Hexapoda</taxon>
        <taxon>Insecta</taxon>
        <taxon>Pterygota</taxon>
        <taxon>Neoptera</taxon>
        <taxon>Paraneoptera</taxon>
        <taxon>Hemiptera</taxon>
        <taxon>Sternorrhyncha</taxon>
        <taxon>Coccoidea</taxon>
        <taxon>Coccidae</taxon>
        <taxon>Parthenolecanium</taxon>
    </lineage>
</organism>
<dbReference type="EMBL" id="JBBCAQ010000034">
    <property type="protein sequence ID" value="KAK7579894.1"/>
    <property type="molecule type" value="Genomic_DNA"/>
</dbReference>
<keyword evidence="3" id="KW-1185">Reference proteome</keyword>